<dbReference type="Pfam" id="PF06252">
    <property type="entry name" value="GemA"/>
    <property type="match status" value="1"/>
</dbReference>
<dbReference type="InterPro" id="IPR009363">
    <property type="entry name" value="Phage_Mu_Gp16"/>
</dbReference>
<organism evidence="1 2">
    <name type="scientific">Rheinheimera maricola</name>
    <dbReference type="NCBI Taxonomy" id="2793282"/>
    <lineage>
        <taxon>Bacteria</taxon>
        <taxon>Pseudomonadati</taxon>
        <taxon>Pseudomonadota</taxon>
        <taxon>Gammaproteobacteria</taxon>
        <taxon>Chromatiales</taxon>
        <taxon>Chromatiaceae</taxon>
        <taxon>Rheinheimera</taxon>
    </lineage>
</organism>
<reference evidence="1 2" key="1">
    <citation type="submission" date="2020-12" db="EMBL/GenBank/DDBJ databases">
        <authorList>
            <person name="Ruan W."/>
            <person name="Khan S.A."/>
            <person name="Jeon C.O."/>
        </authorList>
    </citation>
    <scope>NUCLEOTIDE SEQUENCE [LARGE SCALE GENOMIC DNA]</scope>
    <source>
        <strain evidence="1 2">MA-13</strain>
    </source>
</reference>
<comment type="caution">
    <text evidence="1">The sequence shown here is derived from an EMBL/GenBank/DDBJ whole genome shotgun (WGS) entry which is preliminary data.</text>
</comment>
<reference evidence="1 2" key="2">
    <citation type="submission" date="2021-08" db="EMBL/GenBank/DDBJ databases">
        <title>Rheinheimera aquimaris sp. nov., isolated from seawater of the East Sea in Korea.</title>
        <authorList>
            <person name="Kim K.H."/>
            <person name="Wenting R."/>
            <person name="Kim K.R."/>
            <person name="Jeon C.O."/>
        </authorList>
    </citation>
    <scope>NUCLEOTIDE SEQUENCE [LARGE SCALE GENOMIC DNA]</scope>
    <source>
        <strain evidence="1 2">MA-13</strain>
    </source>
</reference>
<sequence length="179" mass="20632">MDKQPFHNKKQLIQLLHIARANLNMDEHLYRQNLQAWCGKTSSKDMSVPELEKAMAGMKRLGFTPVPKAKDKSAKKPLQQDQLKKLGQVWTQMAAQGLINNAGYTALEQWAIEQSRHLNNGAAIQKLEWMADIAGPLIEQLKRWHRRLMLKQLGEPHSKASYNDVLRWYQQQFDCNEGA</sequence>
<evidence type="ECO:0000313" key="2">
    <source>
        <dbReference type="Proteomes" id="UP000663814"/>
    </source>
</evidence>
<accession>A0ABS7XAG8</accession>
<dbReference type="Proteomes" id="UP000663814">
    <property type="component" value="Unassembled WGS sequence"/>
</dbReference>
<dbReference type="EMBL" id="JAERPS020000003">
    <property type="protein sequence ID" value="MBZ9612179.1"/>
    <property type="molecule type" value="Genomic_DNA"/>
</dbReference>
<protein>
    <submittedName>
        <fullName evidence="1">Regulatory protein GemA</fullName>
    </submittedName>
</protein>
<keyword evidence="2" id="KW-1185">Reference proteome</keyword>
<evidence type="ECO:0000313" key="1">
    <source>
        <dbReference type="EMBL" id="MBZ9612179.1"/>
    </source>
</evidence>
<dbReference type="RefSeq" id="WP_205310817.1">
    <property type="nucleotide sequence ID" value="NZ_JAERPS020000003.1"/>
</dbReference>
<gene>
    <name evidence="1" type="ORF">I4W93_011295</name>
</gene>
<proteinExistence type="predicted"/>
<name>A0ABS7XAG8_9GAMM</name>